<dbReference type="InterPro" id="IPR005727">
    <property type="entry name" value="Ribosomal_uL22_bac/chlpt-type"/>
</dbReference>
<dbReference type="EMBL" id="PEZK01000026">
    <property type="protein sequence ID" value="PIU02154.1"/>
    <property type="molecule type" value="Genomic_DNA"/>
</dbReference>
<evidence type="ECO:0000256" key="7">
    <source>
        <dbReference type="HAMAP-Rule" id="MF_01331"/>
    </source>
</evidence>
<feature type="region of interest" description="Disordered" evidence="11">
    <location>
        <begin position="108"/>
        <end position="131"/>
    </location>
</feature>
<keyword evidence="3 7" id="KW-0694">RNA-binding</keyword>
<evidence type="ECO:0000256" key="9">
    <source>
        <dbReference type="RuleBase" id="RU004006"/>
    </source>
</evidence>
<organism evidence="12 13">
    <name type="scientific">Candidatus Shapirobacteria bacterium CG09_land_8_20_14_0_10_49_15</name>
    <dbReference type="NCBI Taxonomy" id="1974482"/>
    <lineage>
        <taxon>Bacteria</taxon>
        <taxon>Candidatus Shapironibacteriota</taxon>
    </lineage>
</organism>
<dbReference type="HAMAP" id="MF_01331_B">
    <property type="entry name" value="Ribosomal_uL22_B"/>
    <property type="match status" value="1"/>
</dbReference>
<evidence type="ECO:0000256" key="4">
    <source>
        <dbReference type="ARBA" id="ARBA00022980"/>
    </source>
</evidence>
<dbReference type="CDD" id="cd00336">
    <property type="entry name" value="Ribosomal_L22"/>
    <property type="match status" value="1"/>
</dbReference>
<evidence type="ECO:0000256" key="2">
    <source>
        <dbReference type="ARBA" id="ARBA00022730"/>
    </source>
</evidence>
<dbReference type="PANTHER" id="PTHR13501">
    <property type="entry name" value="CHLOROPLAST 50S RIBOSOMAL PROTEIN L22-RELATED"/>
    <property type="match status" value="1"/>
</dbReference>
<evidence type="ECO:0000313" key="13">
    <source>
        <dbReference type="Proteomes" id="UP000231214"/>
    </source>
</evidence>
<reference evidence="13" key="1">
    <citation type="submission" date="2017-09" db="EMBL/GenBank/DDBJ databases">
        <title>Depth-based differentiation of microbial function through sediment-hosted aquifers and enrichment of novel symbionts in the deep terrestrial subsurface.</title>
        <authorList>
            <person name="Probst A.J."/>
            <person name="Ladd B."/>
            <person name="Jarett J.K."/>
            <person name="Geller-Mcgrath D.E."/>
            <person name="Sieber C.M.K."/>
            <person name="Emerson J.B."/>
            <person name="Anantharaman K."/>
            <person name="Thomas B.C."/>
            <person name="Malmstrom R."/>
            <person name="Stieglmeier M."/>
            <person name="Klingl A."/>
            <person name="Woyke T."/>
            <person name="Ryan C.M."/>
            <person name="Banfield J.F."/>
        </authorList>
    </citation>
    <scope>NUCLEOTIDE SEQUENCE [LARGE SCALE GENOMIC DNA]</scope>
</reference>
<comment type="subunit">
    <text evidence="7 9">Part of the 50S ribosomal subunit.</text>
</comment>
<dbReference type="InterPro" id="IPR047867">
    <property type="entry name" value="Ribosomal_uL22_bac/org-type"/>
</dbReference>
<comment type="function">
    <text evidence="7 10">This protein binds specifically to 23S rRNA; its binding is stimulated by other ribosomal proteins, e.g., L4, L17, and L20. It is important during the early stages of 50S assembly. It makes multiple contacts with different domains of the 23S rRNA in the assembled 50S subunit and ribosome.</text>
</comment>
<comment type="function">
    <text evidence="7">The globular domain of the protein is located near the polypeptide exit tunnel on the outside of the subunit, while an extended beta-hairpin is found that lines the wall of the exit tunnel in the center of the 70S ribosome.</text>
</comment>
<feature type="compositionally biased region" description="Basic and acidic residues" evidence="11">
    <location>
        <begin position="121"/>
        <end position="131"/>
    </location>
</feature>
<protein>
    <recommendedName>
        <fullName evidence="6 7">Large ribosomal subunit protein uL22</fullName>
    </recommendedName>
</protein>
<dbReference type="GO" id="GO:0003735">
    <property type="term" value="F:structural constituent of ribosome"/>
    <property type="evidence" value="ECO:0007669"/>
    <property type="project" value="InterPro"/>
</dbReference>
<dbReference type="GO" id="GO:0022625">
    <property type="term" value="C:cytosolic large ribosomal subunit"/>
    <property type="evidence" value="ECO:0007669"/>
    <property type="project" value="TreeGrafter"/>
</dbReference>
<comment type="similarity">
    <text evidence="1 7 8">Belongs to the universal ribosomal protein uL22 family.</text>
</comment>
<evidence type="ECO:0000256" key="3">
    <source>
        <dbReference type="ARBA" id="ARBA00022884"/>
    </source>
</evidence>
<keyword evidence="4 7" id="KW-0689">Ribosomal protein</keyword>
<dbReference type="SUPFAM" id="SSF54843">
    <property type="entry name" value="Ribosomal protein L22"/>
    <property type="match status" value="1"/>
</dbReference>
<dbReference type="Pfam" id="PF00237">
    <property type="entry name" value="Ribosomal_L22"/>
    <property type="match status" value="1"/>
</dbReference>
<dbReference type="Gene3D" id="3.90.470.10">
    <property type="entry name" value="Ribosomal protein L22/L17"/>
    <property type="match status" value="1"/>
</dbReference>
<accession>A0A2M6XAQ6</accession>
<evidence type="ECO:0000256" key="8">
    <source>
        <dbReference type="RuleBase" id="RU004005"/>
    </source>
</evidence>
<dbReference type="NCBIfam" id="TIGR01044">
    <property type="entry name" value="rplV_bact"/>
    <property type="match status" value="1"/>
</dbReference>
<name>A0A2M6XAQ6_9BACT</name>
<keyword evidence="5 7" id="KW-0687">Ribonucleoprotein</keyword>
<gene>
    <name evidence="7" type="primary">rplV</name>
    <name evidence="12" type="ORF">COT66_01745</name>
</gene>
<sequence length="131" mass="14829">MEVLARSKNIRMSARKLRLVADVVRGLPADQALAILQHLRRQAAQPLLLTLKQGVANAVNNFALSKDSLKVKMLEIGEGPTFKRGRPASRGRWHQIFKRTSHIRMILEGEKKEPKGKKIVKKESKSKKNDK</sequence>
<evidence type="ECO:0000313" key="12">
    <source>
        <dbReference type="EMBL" id="PIU02154.1"/>
    </source>
</evidence>
<dbReference type="GO" id="GO:0006412">
    <property type="term" value="P:translation"/>
    <property type="evidence" value="ECO:0007669"/>
    <property type="project" value="UniProtKB-UniRule"/>
</dbReference>
<dbReference type="Proteomes" id="UP000231214">
    <property type="component" value="Unassembled WGS sequence"/>
</dbReference>
<dbReference type="InterPro" id="IPR001063">
    <property type="entry name" value="Ribosomal_uL22"/>
</dbReference>
<dbReference type="AlphaFoldDB" id="A0A2M6XAQ6"/>
<keyword evidence="2 7" id="KW-0699">rRNA-binding</keyword>
<proteinExistence type="inferred from homology"/>
<evidence type="ECO:0000256" key="6">
    <source>
        <dbReference type="ARBA" id="ARBA00035207"/>
    </source>
</evidence>
<evidence type="ECO:0000256" key="5">
    <source>
        <dbReference type="ARBA" id="ARBA00023274"/>
    </source>
</evidence>
<evidence type="ECO:0000256" key="11">
    <source>
        <dbReference type="SAM" id="MobiDB-lite"/>
    </source>
</evidence>
<evidence type="ECO:0000256" key="1">
    <source>
        <dbReference type="ARBA" id="ARBA00009451"/>
    </source>
</evidence>
<dbReference type="InterPro" id="IPR036394">
    <property type="entry name" value="Ribosomal_uL22_sf"/>
</dbReference>
<dbReference type="PANTHER" id="PTHR13501:SF8">
    <property type="entry name" value="LARGE RIBOSOMAL SUBUNIT PROTEIN UL22M"/>
    <property type="match status" value="1"/>
</dbReference>
<evidence type="ECO:0000256" key="10">
    <source>
        <dbReference type="RuleBase" id="RU004008"/>
    </source>
</evidence>
<comment type="caution">
    <text evidence="12">The sequence shown here is derived from an EMBL/GenBank/DDBJ whole genome shotgun (WGS) entry which is preliminary data.</text>
</comment>
<dbReference type="GO" id="GO:0019843">
    <property type="term" value="F:rRNA binding"/>
    <property type="evidence" value="ECO:0007669"/>
    <property type="project" value="UniProtKB-UniRule"/>
</dbReference>